<sequence length="150" mass="15576">MGRYLLALLLIGLVVFALIDCIRAADDTERYGLPKVVWVIVIVLTGPLGAILWLVVSRMADARAARTGGPSGWSGPTRGRARPLAPDDDPDFLAGLRPGTAAPEPDRGDDTPSPDASPGPAGPADGPADDAGNGTTPENDRPKNGDERQS</sequence>
<gene>
    <name evidence="9" type="ordered locus">Bcav_3250</name>
</gene>
<keyword evidence="3 7" id="KW-0812">Transmembrane</keyword>
<evidence type="ECO:0000256" key="2">
    <source>
        <dbReference type="ARBA" id="ARBA00022475"/>
    </source>
</evidence>
<dbReference type="HOGENOM" id="CLU_113604_3_1_11"/>
<evidence type="ECO:0000256" key="5">
    <source>
        <dbReference type="ARBA" id="ARBA00023136"/>
    </source>
</evidence>
<accession>C5C183</accession>
<keyword evidence="10" id="KW-1185">Reference proteome</keyword>
<reference evidence="9 10" key="1">
    <citation type="journal article" date="2009" name="Stand. Genomic Sci.">
        <title>Complete genome sequence of Beutenbergia cavernae type strain (HKI 0122).</title>
        <authorList>
            <person name="Land M."/>
            <person name="Pukall R."/>
            <person name="Abt B."/>
            <person name="Goker M."/>
            <person name="Rohde M."/>
            <person name="Glavina Del Rio T."/>
            <person name="Tice H."/>
            <person name="Copeland A."/>
            <person name="Cheng J.F."/>
            <person name="Lucas S."/>
            <person name="Chen F."/>
            <person name="Nolan M."/>
            <person name="Bruce D."/>
            <person name="Goodwin L."/>
            <person name="Pitluck S."/>
            <person name="Ivanova N."/>
            <person name="Mavromatis K."/>
            <person name="Ovchinnikova G."/>
            <person name="Pati A."/>
            <person name="Chen A."/>
            <person name="Palaniappan K."/>
            <person name="Hauser L."/>
            <person name="Chang Y.J."/>
            <person name="Jefferies C.C."/>
            <person name="Saunders E."/>
            <person name="Brettin T."/>
            <person name="Detter J.C."/>
            <person name="Han C."/>
            <person name="Chain P."/>
            <person name="Bristow J."/>
            <person name="Eisen J.A."/>
            <person name="Markowitz V."/>
            <person name="Hugenholtz P."/>
            <person name="Kyrpides N.C."/>
            <person name="Klenk H.P."/>
            <person name="Lapidus A."/>
        </authorList>
    </citation>
    <scope>NUCLEOTIDE SEQUENCE [LARGE SCALE GENOMIC DNA]</scope>
    <source>
        <strain evidence="10">ATCC BAA-8 / DSM 12333 / NBRC 16432</strain>
    </source>
</reference>
<evidence type="ECO:0000256" key="3">
    <source>
        <dbReference type="ARBA" id="ARBA00022692"/>
    </source>
</evidence>
<dbReference type="RefSeq" id="WP_015883731.1">
    <property type="nucleotide sequence ID" value="NC_012669.1"/>
</dbReference>
<dbReference type="GO" id="GO:0005886">
    <property type="term" value="C:plasma membrane"/>
    <property type="evidence" value="ECO:0007669"/>
    <property type="project" value="UniProtKB-SubCell"/>
</dbReference>
<feature type="compositionally biased region" description="Basic and acidic residues" evidence="6">
    <location>
        <begin position="138"/>
        <end position="150"/>
    </location>
</feature>
<keyword evidence="4 7" id="KW-1133">Transmembrane helix</keyword>
<comment type="subcellular location">
    <subcellularLocation>
        <location evidence="1">Cell membrane</location>
        <topology evidence="1">Multi-pass membrane protein</topology>
    </subcellularLocation>
</comment>
<evidence type="ECO:0000259" key="8">
    <source>
        <dbReference type="Pfam" id="PF13396"/>
    </source>
</evidence>
<evidence type="ECO:0000256" key="4">
    <source>
        <dbReference type="ARBA" id="ARBA00022989"/>
    </source>
</evidence>
<protein>
    <recommendedName>
        <fullName evidence="8">Cardiolipin synthase N-terminal domain-containing protein</fullName>
    </recommendedName>
</protein>
<evidence type="ECO:0000256" key="6">
    <source>
        <dbReference type="SAM" id="MobiDB-lite"/>
    </source>
</evidence>
<feature type="domain" description="Cardiolipin synthase N-terminal" evidence="8">
    <location>
        <begin position="13"/>
        <end position="58"/>
    </location>
</feature>
<dbReference type="STRING" id="471853.Bcav_3250"/>
<proteinExistence type="predicted"/>
<dbReference type="EMBL" id="CP001618">
    <property type="protein sequence ID" value="ACQ81493.1"/>
    <property type="molecule type" value="Genomic_DNA"/>
</dbReference>
<keyword evidence="2" id="KW-1003">Cell membrane</keyword>
<dbReference type="Proteomes" id="UP000007962">
    <property type="component" value="Chromosome"/>
</dbReference>
<dbReference type="InterPro" id="IPR027379">
    <property type="entry name" value="CLS_N"/>
</dbReference>
<dbReference type="Pfam" id="PF13396">
    <property type="entry name" value="PLDc_N"/>
    <property type="match status" value="1"/>
</dbReference>
<feature type="compositionally biased region" description="Low complexity" evidence="6">
    <location>
        <begin position="122"/>
        <end position="136"/>
    </location>
</feature>
<feature type="region of interest" description="Disordered" evidence="6">
    <location>
        <begin position="65"/>
        <end position="150"/>
    </location>
</feature>
<evidence type="ECO:0000256" key="7">
    <source>
        <dbReference type="SAM" id="Phobius"/>
    </source>
</evidence>
<dbReference type="AlphaFoldDB" id="C5C183"/>
<keyword evidence="5 7" id="KW-0472">Membrane</keyword>
<organism evidence="9 10">
    <name type="scientific">Beutenbergia cavernae (strain ATCC BAA-8 / DSM 12333 / CCUG 43141 / JCM 11478 / NBRC 16432 / NCIMB 13614 / HKI 0122)</name>
    <dbReference type="NCBI Taxonomy" id="471853"/>
    <lineage>
        <taxon>Bacteria</taxon>
        <taxon>Bacillati</taxon>
        <taxon>Actinomycetota</taxon>
        <taxon>Actinomycetes</taxon>
        <taxon>Micrococcales</taxon>
        <taxon>Beutenbergiaceae</taxon>
        <taxon>Beutenbergia</taxon>
    </lineage>
</organism>
<name>C5C183_BEUC1</name>
<evidence type="ECO:0000256" key="1">
    <source>
        <dbReference type="ARBA" id="ARBA00004651"/>
    </source>
</evidence>
<dbReference type="KEGG" id="bcv:Bcav_3250"/>
<evidence type="ECO:0000313" key="9">
    <source>
        <dbReference type="EMBL" id="ACQ81493.1"/>
    </source>
</evidence>
<feature type="transmembrane region" description="Helical" evidence="7">
    <location>
        <begin position="37"/>
        <end position="56"/>
    </location>
</feature>
<evidence type="ECO:0000313" key="10">
    <source>
        <dbReference type="Proteomes" id="UP000007962"/>
    </source>
</evidence>